<comment type="caution">
    <text evidence="1">The sequence shown here is derived from an EMBL/GenBank/DDBJ whole genome shotgun (WGS) entry which is preliminary data.</text>
</comment>
<evidence type="ECO:0000313" key="2">
    <source>
        <dbReference type="Proteomes" id="UP000308092"/>
    </source>
</evidence>
<dbReference type="VEuPathDB" id="FungiDB:EYZ11_003817"/>
<reference evidence="1 2" key="1">
    <citation type="submission" date="2019-03" db="EMBL/GenBank/DDBJ databases">
        <title>The genome sequence of a newly discovered highly antifungal drug resistant Aspergillus species, Aspergillus tanneri NIH 1004.</title>
        <authorList>
            <person name="Mounaud S."/>
            <person name="Singh I."/>
            <person name="Joardar V."/>
            <person name="Pakala S."/>
            <person name="Pakala S."/>
            <person name="Venepally P."/>
            <person name="Hoover J."/>
            <person name="Nierman W."/>
            <person name="Chung J."/>
            <person name="Losada L."/>
        </authorList>
    </citation>
    <scope>NUCLEOTIDE SEQUENCE [LARGE SCALE GENOMIC DNA]</scope>
    <source>
        <strain evidence="1 2">NIH1004</strain>
    </source>
</reference>
<sequence>MLKDQSSSALAWITALQIFLLFMFGPAHYGSIFSVHAELVPRVLNAGTGSRLRTGCRWAISSRYGKGDTVVFD</sequence>
<name>A0A4S3JT13_9EURO</name>
<gene>
    <name evidence="1" type="ORF">EYZ11_003817</name>
</gene>
<accession>A0A4S3JT13</accession>
<organism evidence="1 2">
    <name type="scientific">Aspergillus tanneri</name>
    <dbReference type="NCBI Taxonomy" id="1220188"/>
    <lineage>
        <taxon>Eukaryota</taxon>
        <taxon>Fungi</taxon>
        <taxon>Dikarya</taxon>
        <taxon>Ascomycota</taxon>
        <taxon>Pezizomycotina</taxon>
        <taxon>Eurotiomycetes</taxon>
        <taxon>Eurotiomycetidae</taxon>
        <taxon>Eurotiales</taxon>
        <taxon>Aspergillaceae</taxon>
        <taxon>Aspergillus</taxon>
        <taxon>Aspergillus subgen. Circumdati</taxon>
    </lineage>
</organism>
<proteinExistence type="predicted"/>
<dbReference type="AlphaFoldDB" id="A0A4S3JT13"/>
<dbReference type="Proteomes" id="UP000308092">
    <property type="component" value="Unassembled WGS sequence"/>
</dbReference>
<dbReference type="EMBL" id="SOSA01000102">
    <property type="protein sequence ID" value="THC96711.1"/>
    <property type="molecule type" value="Genomic_DNA"/>
</dbReference>
<evidence type="ECO:0000313" key="1">
    <source>
        <dbReference type="EMBL" id="THC96711.1"/>
    </source>
</evidence>
<protein>
    <submittedName>
        <fullName evidence="1">Uncharacterized protein</fullName>
    </submittedName>
</protein>
<keyword evidence="2" id="KW-1185">Reference proteome</keyword>